<comment type="caution">
    <text evidence="3">The sequence shown here is derived from an EMBL/GenBank/DDBJ whole genome shotgun (WGS) entry which is preliminary data.</text>
</comment>
<evidence type="ECO:0000313" key="4">
    <source>
        <dbReference type="Proteomes" id="UP000785679"/>
    </source>
</evidence>
<feature type="signal peptide" evidence="1">
    <location>
        <begin position="1"/>
        <end position="27"/>
    </location>
</feature>
<dbReference type="OrthoDB" id="19261at2759"/>
<dbReference type="EMBL" id="RRYP01014379">
    <property type="protein sequence ID" value="TNV76007.1"/>
    <property type="molecule type" value="Genomic_DNA"/>
</dbReference>
<gene>
    <name evidence="3" type="ORF">FGO68_gene1088</name>
</gene>
<evidence type="ECO:0000256" key="1">
    <source>
        <dbReference type="SAM" id="SignalP"/>
    </source>
</evidence>
<sequence length="237" mass="26476">MKQSKHSSTKMMLLTTALLALLGQSNADIVMQTYTRHVDFTDKYFADYFTYLDEFGTLNLRMTLTLQNYDIASWTSTTGVNGIWLGVGFGQSVMADSDIILCSLRYYGTDADDQFICTDRYANDNARPEVDMDQNVTFVEMSKSYNTNLKRATFTVTFDRPLVANEDTSEDVDLENGYTYPAIWSFGRMSSASILSHTLGSDRGTYQLSLTYLNTGALSGIKHILGAAIMGLVVLMF</sequence>
<feature type="domain" description="DOMON" evidence="2">
    <location>
        <begin position="56"/>
        <end position="187"/>
    </location>
</feature>
<evidence type="ECO:0000313" key="3">
    <source>
        <dbReference type="EMBL" id="TNV76007.1"/>
    </source>
</evidence>
<dbReference type="AlphaFoldDB" id="A0A8J8SYY2"/>
<proteinExistence type="predicted"/>
<dbReference type="InterPro" id="IPR005018">
    <property type="entry name" value="DOMON_domain"/>
</dbReference>
<name>A0A8J8SYY2_HALGN</name>
<protein>
    <recommendedName>
        <fullName evidence="2">DOMON domain-containing protein</fullName>
    </recommendedName>
</protein>
<dbReference type="CDD" id="cd09631">
    <property type="entry name" value="DOMON_DOH"/>
    <property type="match status" value="1"/>
</dbReference>
<dbReference type="PROSITE" id="PS50836">
    <property type="entry name" value="DOMON"/>
    <property type="match status" value="1"/>
</dbReference>
<organism evidence="3 4">
    <name type="scientific">Halteria grandinella</name>
    <dbReference type="NCBI Taxonomy" id="5974"/>
    <lineage>
        <taxon>Eukaryota</taxon>
        <taxon>Sar</taxon>
        <taxon>Alveolata</taxon>
        <taxon>Ciliophora</taxon>
        <taxon>Intramacronucleata</taxon>
        <taxon>Spirotrichea</taxon>
        <taxon>Stichotrichia</taxon>
        <taxon>Sporadotrichida</taxon>
        <taxon>Halteriidae</taxon>
        <taxon>Halteria</taxon>
    </lineage>
</organism>
<accession>A0A8J8SYY2</accession>
<reference evidence="3" key="1">
    <citation type="submission" date="2019-06" db="EMBL/GenBank/DDBJ databases">
        <authorList>
            <person name="Zheng W."/>
        </authorList>
    </citation>
    <scope>NUCLEOTIDE SEQUENCE</scope>
    <source>
        <strain evidence="3">QDHG01</strain>
    </source>
</reference>
<dbReference type="SMART" id="SM00664">
    <property type="entry name" value="DoH"/>
    <property type="match status" value="1"/>
</dbReference>
<evidence type="ECO:0000259" key="2">
    <source>
        <dbReference type="PROSITE" id="PS50836"/>
    </source>
</evidence>
<feature type="chain" id="PRO_5035279410" description="DOMON domain-containing protein" evidence="1">
    <location>
        <begin position="28"/>
        <end position="237"/>
    </location>
</feature>
<dbReference type="InterPro" id="IPR045266">
    <property type="entry name" value="DOH_DOMON"/>
</dbReference>
<keyword evidence="1" id="KW-0732">Signal</keyword>
<dbReference type="Proteomes" id="UP000785679">
    <property type="component" value="Unassembled WGS sequence"/>
</dbReference>
<keyword evidence="4" id="KW-1185">Reference proteome</keyword>